<reference evidence="3" key="1">
    <citation type="submission" date="2022-05" db="EMBL/GenBank/DDBJ databases">
        <title>Using nanopore sequencing to obtain complete genomes from saliva samples.</title>
        <authorList>
            <person name="Baker J.L."/>
        </authorList>
    </citation>
    <scope>NUCLEOTIDE SEQUENCE</scope>
    <source>
        <strain evidence="3">JCVI-JB-Lp32</strain>
    </source>
</reference>
<dbReference type="EMBL" id="CP097092">
    <property type="protein sequence ID" value="UQF78033.1"/>
    <property type="molecule type" value="Genomic_DNA"/>
</dbReference>
<evidence type="ECO:0000259" key="2">
    <source>
        <dbReference type="Pfam" id="PF13338"/>
    </source>
</evidence>
<proteinExistence type="predicted"/>
<sequence>MRYTFAMAIIDDIYANVDDFGLVTSAEAKEFGIPNTELVQQERRGKLVRVARGVYRMPVWPHQEAAPYAIAVKAAGEGAYLWGESVVALLGLTPTDPTRIWVASPRRIRRDVGQGVTVLGMRQGESTTHYEGVRCQRAADAIRAAAPRLGRERAHEAAETAQHEGYITSGEMDDLREELS</sequence>
<organism evidence="3 4">
    <name type="scientific">Lancefieldella parvula</name>
    <dbReference type="NCBI Taxonomy" id="1382"/>
    <lineage>
        <taxon>Bacteria</taxon>
        <taxon>Bacillati</taxon>
        <taxon>Actinomycetota</taxon>
        <taxon>Coriobacteriia</taxon>
        <taxon>Coriobacteriales</taxon>
        <taxon>Atopobiaceae</taxon>
        <taxon>Lancefieldella</taxon>
    </lineage>
</organism>
<name>A0A9E7ACF0_9ACTN</name>
<dbReference type="AlphaFoldDB" id="A0A9E7ACF0"/>
<feature type="compositionally biased region" description="Basic and acidic residues" evidence="1">
    <location>
        <begin position="149"/>
        <end position="162"/>
    </location>
</feature>
<feature type="compositionally biased region" description="Acidic residues" evidence="1">
    <location>
        <begin position="171"/>
        <end position="180"/>
    </location>
</feature>
<feature type="region of interest" description="Disordered" evidence="1">
    <location>
        <begin position="149"/>
        <end position="180"/>
    </location>
</feature>
<evidence type="ECO:0000313" key="3">
    <source>
        <dbReference type="EMBL" id="UQF78033.1"/>
    </source>
</evidence>
<gene>
    <name evidence="3" type="ORF">M3I19_07095</name>
</gene>
<evidence type="ECO:0000313" key="4">
    <source>
        <dbReference type="Proteomes" id="UP000831562"/>
    </source>
</evidence>
<dbReference type="Proteomes" id="UP000831562">
    <property type="component" value="Chromosome"/>
</dbReference>
<dbReference type="InterPro" id="IPR025159">
    <property type="entry name" value="AbiEi_N"/>
</dbReference>
<feature type="domain" description="AbiEi antitoxin N-terminal" evidence="2">
    <location>
        <begin position="19"/>
        <end position="58"/>
    </location>
</feature>
<dbReference type="Pfam" id="PF13338">
    <property type="entry name" value="AbiEi_4"/>
    <property type="match status" value="1"/>
</dbReference>
<protein>
    <submittedName>
        <fullName evidence="3">Type IV toxin-antitoxin system AbiEi family antitoxin domain-containing protein</fullName>
    </submittedName>
</protein>
<evidence type="ECO:0000256" key="1">
    <source>
        <dbReference type="SAM" id="MobiDB-lite"/>
    </source>
</evidence>
<accession>A0A9E7ACF0</accession>